<keyword evidence="5 6" id="KW-1015">Disulfide bond</keyword>
<dbReference type="AlphaFoldDB" id="A0A5C3QAS6"/>
<evidence type="ECO:0000256" key="5">
    <source>
        <dbReference type="ARBA" id="ARBA00023157"/>
    </source>
</evidence>
<keyword evidence="3 6" id="KW-0134">Cell wall</keyword>
<feature type="chain" id="PRO_5023141640" description="Hydrophobin" evidence="6">
    <location>
        <begin position="20"/>
        <end position="113"/>
    </location>
</feature>
<evidence type="ECO:0000256" key="2">
    <source>
        <dbReference type="ARBA" id="ARBA00010446"/>
    </source>
</evidence>
<dbReference type="CDD" id="cd23507">
    <property type="entry name" value="hydrophobin_I"/>
    <property type="match status" value="1"/>
</dbReference>
<dbReference type="SMART" id="SM00075">
    <property type="entry name" value="HYDRO"/>
    <property type="match status" value="1"/>
</dbReference>
<sequence>MHFSKATLFTSTLIAASAAASVATRTEPSCSTGPIQCCQGAENADGPVVSKLLGLLGVVVQDLNILVGINCAPLSVIGIGSSGCNAQPFCCQNSTFNGLIAIGCFAINIDGPL</sequence>
<gene>
    <name evidence="7" type="ORF">BDV98DRAFT_551906</name>
</gene>
<name>A0A5C3QAS6_9AGAR</name>
<evidence type="ECO:0000256" key="3">
    <source>
        <dbReference type="ARBA" id="ARBA00022512"/>
    </source>
</evidence>
<keyword evidence="4 6" id="KW-0964">Secreted</keyword>
<dbReference type="GO" id="GO:0005199">
    <property type="term" value="F:structural constituent of cell wall"/>
    <property type="evidence" value="ECO:0007669"/>
    <property type="project" value="InterPro"/>
</dbReference>
<evidence type="ECO:0000313" key="7">
    <source>
        <dbReference type="EMBL" id="TFK99175.1"/>
    </source>
</evidence>
<evidence type="ECO:0000313" key="8">
    <source>
        <dbReference type="Proteomes" id="UP000305067"/>
    </source>
</evidence>
<proteinExistence type="inferred from homology"/>
<comment type="similarity">
    <text evidence="2 6">Belongs to the fungal hydrophobin family.</text>
</comment>
<dbReference type="Proteomes" id="UP000305067">
    <property type="component" value="Unassembled WGS sequence"/>
</dbReference>
<dbReference type="STRING" id="1884261.A0A5C3QAS6"/>
<dbReference type="EMBL" id="ML178835">
    <property type="protein sequence ID" value="TFK99175.1"/>
    <property type="molecule type" value="Genomic_DNA"/>
</dbReference>
<dbReference type="Pfam" id="PF01185">
    <property type="entry name" value="Hydrophobin"/>
    <property type="match status" value="1"/>
</dbReference>
<evidence type="ECO:0000256" key="1">
    <source>
        <dbReference type="ARBA" id="ARBA00004191"/>
    </source>
</evidence>
<keyword evidence="6" id="KW-0732">Signal</keyword>
<feature type="signal peptide" evidence="6">
    <location>
        <begin position="1"/>
        <end position="19"/>
    </location>
</feature>
<dbReference type="InterPro" id="IPR001338">
    <property type="entry name" value="Class_I_Hydrophobin"/>
</dbReference>
<organism evidence="7 8">
    <name type="scientific">Pterulicium gracile</name>
    <dbReference type="NCBI Taxonomy" id="1884261"/>
    <lineage>
        <taxon>Eukaryota</taxon>
        <taxon>Fungi</taxon>
        <taxon>Dikarya</taxon>
        <taxon>Basidiomycota</taxon>
        <taxon>Agaricomycotina</taxon>
        <taxon>Agaricomycetes</taxon>
        <taxon>Agaricomycetidae</taxon>
        <taxon>Agaricales</taxon>
        <taxon>Pleurotineae</taxon>
        <taxon>Pterulaceae</taxon>
        <taxon>Pterulicium</taxon>
    </lineage>
</organism>
<protein>
    <recommendedName>
        <fullName evidence="6">Hydrophobin</fullName>
    </recommendedName>
</protein>
<comment type="subcellular location">
    <subcellularLocation>
        <location evidence="1 6">Secreted</location>
        <location evidence="1 6">Cell wall</location>
    </subcellularLocation>
</comment>
<reference evidence="7 8" key="1">
    <citation type="journal article" date="2019" name="Nat. Ecol. Evol.">
        <title>Megaphylogeny resolves global patterns of mushroom evolution.</title>
        <authorList>
            <person name="Varga T."/>
            <person name="Krizsan K."/>
            <person name="Foldi C."/>
            <person name="Dima B."/>
            <person name="Sanchez-Garcia M."/>
            <person name="Sanchez-Ramirez S."/>
            <person name="Szollosi G.J."/>
            <person name="Szarkandi J.G."/>
            <person name="Papp V."/>
            <person name="Albert L."/>
            <person name="Andreopoulos W."/>
            <person name="Angelini C."/>
            <person name="Antonin V."/>
            <person name="Barry K.W."/>
            <person name="Bougher N.L."/>
            <person name="Buchanan P."/>
            <person name="Buyck B."/>
            <person name="Bense V."/>
            <person name="Catcheside P."/>
            <person name="Chovatia M."/>
            <person name="Cooper J."/>
            <person name="Damon W."/>
            <person name="Desjardin D."/>
            <person name="Finy P."/>
            <person name="Geml J."/>
            <person name="Haridas S."/>
            <person name="Hughes K."/>
            <person name="Justo A."/>
            <person name="Karasinski D."/>
            <person name="Kautmanova I."/>
            <person name="Kiss B."/>
            <person name="Kocsube S."/>
            <person name="Kotiranta H."/>
            <person name="LaButti K.M."/>
            <person name="Lechner B.E."/>
            <person name="Liimatainen K."/>
            <person name="Lipzen A."/>
            <person name="Lukacs Z."/>
            <person name="Mihaltcheva S."/>
            <person name="Morgado L.N."/>
            <person name="Niskanen T."/>
            <person name="Noordeloos M.E."/>
            <person name="Ohm R.A."/>
            <person name="Ortiz-Santana B."/>
            <person name="Ovrebo C."/>
            <person name="Racz N."/>
            <person name="Riley R."/>
            <person name="Savchenko A."/>
            <person name="Shiryaev A."/>
            <person name="Soop K."/>
            <person name="Spirin V."/>
            <person name="Szebenyi C."/>
            <person name="Tomsovsky M."/>
            <person name="Tulloss R.E."/>
            <person name="Uehling J."/>
            <person name="Grigoriev I.V."/>
            <person name="Vagvolgyi C."/>
            <person name="Papp T."/>
            <person name="Martin F.M."/>
            <person name="Miettinen O."/>
            <person name="Hibbett D.S."/>
            <person name="Nagy L.G."/>
        </authorList>
    </citation>
    <scope>NUCLEOTIDE SEQUENCE [LARGE SCALE GENOMIC DNA]</scope>
    <source>
        <strain evidence="7 8">CBS 309.79</strain>
    </source>
</reference>
<keyword evidence="8" id="KW-1185">Reference proteome</keyword>
<dbReference type="OrthoDB" id="4225815at2759"/>
<dbReference type="GO" id="GO:0009277">
    <property type="term" value="C:fungal-type cell wall"/>
    <property type="evidence" value="ECO:0007669"/>
    <property type="project" value="InterPro"/>
</dbReference>
<accession>A0A5C3QAS6</accession>
<evidence type="ECO:0000256" key="6">
    <source>
        <dbReference type="RuleBase" id="RU365009"/>
    </source>
</evidence>
<evidence type="ECO:0000256" key="4">
    <source>
        <dbReference type="ARBA" id="ARBA00022525"/>
    </source>
</evidence>